<reference evidence="1" key="1">
    <citation type="submission" date="2015-08" db="EMBL/GenBank/DDBJ databases">
        <authorList>
            <person name="Babu N.S."/>
            <person name="Beckwith C.J."/>
            <person name="Beseler K.G."/>
            <person name="Brison A."/>
            <person name="Carone J.V."/>
            <person name="Caskin T.P."/>
            <person name="Diamond M."/>
            <person name="Durham M.E."/>
            <person name="Foxe J.M."/>
            <person name="Go M."/>
            <person name="Henderson B.A."/>
            <person name="Jones I.B."/>
            <person name="McGettigan J.A."/>
            <person name="Micheletti S.J."/>
            <person name="Nasrallah M.E."/>
            <person name="Ortiz D."/>
            <person name="Piller C.R."/>
            <person name="Privatt S.R."/>
            <person name="Schneider S.L."/>
            <person name="Sharp S."/>
            <person name="Smith T.C."/>
            <person name="Stanton J.D."/>
            <person name="Ullery H.E."/>
            <person name="Wilson R.J."/>
            <person name="Serrano M.G."/>
            <person name="Buck G."/>
            <person name="Lee V."/>
            <person name="Wang Y."/>
            <person name="Carvalho R."/>
            <person name="Voegtly L."/>
            <person name="Shi R."/>
            <person name="Duckworth R."/>
            <person name="Johnson A."/>
            <person name="Loviza R."/>
            <person name="Walstead R."/>
            <person name="Shah Z."/>
            <person name="Kiflezghi M."/>
            <person name="Wade K."/>
            <person name="Ball S.L."/>
            <person name="Bradley K.W."/>
            <person name="Asai D.J."/>
            <person name="Bowman C.A."/>
            <person name="Russell D.A."/>
            <person name="Pope W.H."/>
            <person name="Jacobs-Sera D."/>
            <person name="Hendrix R.W."/>
            <person name="Hatfull G.F."/>
        </authorList>
    </citation>
    <scope>NUCLEOTIDE SEQUENCE</scope>
</reference>
<gene>
    <name evidence="1" type="ORF">NOCA240034</name>
</gene>
<sequence length="160" mass="16542">MKLIHLLGPITATAALALIQGSAAAAAPERYVESEQAVETIGTCAAGDELVIDYVRTSTVTVYASGRATLHLQMVGTITRTGTGVVGKYAERQRDFGEIEGDGSERYVGLLGHLVVPGGGGFTFAGQAWLSPDGSLSLTHGLEPLLVLDFVPVVCDALAG</sequence>
<proteinExistence type="predicted"/>
<protein>
    <submittedName>
        <fullName evidence="1">Uncharacterized protein</fullName>
    </submittedName>
</protein>
<evidence type="ECO:0000313" key="1">
    <source>
        <dbReference type="EMBL" id="CUR57291.1"/>
    </source>
</evidence>
<name>A0A2P2C5M4_9ZZZZ</name>
<organism evidence="1">
    <name type="scientific">metagenome</name>
    <dbReference type="NCBI Taxonomy" id="256318"/>
    <lineage>
        <taxon>unclassified sequences</taxon>
        <taxon>metagenomes</taxon>
    </lineage>
</organism>
<dbReference type="EMBL" id="CZKA01000034">
    <property type="protein sequence ID" value="CUR57291.1"/>
    <property type="molecule type" value="Genomic_DNA"/>
</dbReference>
<dbReference type="AlphaFoldDB" id="A0A2P2C5M4"/>
<accession>A0A2P2C5M4</accession>